<dbReference type="AlphaFoldDB" id="A0A370TCR2"/>
<keyword evidence="15" id="KW-0809">Transit peptide</keyword>
<dbReference type="InterPro" id="IPR030664">
    <property type="entry name" value="SdhA/FrdA/AprA"/>
</dbReference>
<dbReference type="Proteomes" id="UP000254866">
    <property type="component" value="Unassembled WGS sequence"/>
</dbReference>
<feature type="binding site" evidence="12">
    <location>
        <position position="421"/>
    </location>
    <ligand>
        <name>substrate</name>
    </ligand>
</feature>
<dbReference type="NCBIfam" id="TIGR01812">
    <property type="entry name" value="sdhA_frdA_Gneg"/>
    <property type="match status" value="1"/>
</dbReference>
<feature type="modified residue" description="Tele-8alpha-FAD histidine" evidence="14">
    <location>
        <position position="96"/>
    </location>
</feature>
<dbReference type="InterPro" id="IPR014006">
    <property type="entry name" value="Succ_Dhase_FrdA_Gneg"/>
</dbReference>
<comment type="caution">
    <text evidence="18">The sequence shown here is derived from an EMBL/GenBank/DDBJ whole genome shotgun (WGS) entry which is preliminary data.</text>
</comment>
<evidence type="ECO:0000256" key="1">
    <source>
        <dbReference type="ARBA" id="ARBA00004170"/>
    </source>
</evidence>
<keyword evidence="6 13" id="KW-0274">FAD</keyword>
<dbReference type="PANTHER" id="PTHR11632:SF51">
    <property type="entry name" value="SUCCINATE DEHYDROGENASE [UBIQUINONE] FLAVOPROTEIN SUBUNIT, MITOCHONDRIAL"/>
    <property type="match status" value="1"/>
</dbReference>
<dbReference type="InterPro" id="IPR015939">
    <property type="entry name" value="Fum_Rdtase/Succ_DH_flav-like_C"/>
</dbReference>
<dbReference type="InterPro" id="IPR036188">
    <property type="entry name" value="FAD/NAD-bd_sf"/>
</dbReference>
<dbReference type="PIRSF" id="PIRSF000171">
    <property type="entry name" value="SDHA_APRA_LASPO"/>
    <property type="match status" value="1"/>
</dbReference>
<sequence>MKCLLRACGTALGNTTPRCTARRGFGIQTQTQTQTRAQRRKASTRAGKGLKYPVADHHYDAIVVGAGGAGLRAAVGLAESGLETACITKLFPTRSHTVAAQGGINAALGNMTEGTSSPLSGTPRNTYRILDDWRWHMYDTVKGSDWLGDQDAIHYMTREASKAVYELENYGMAFSRTEDGRIYQRALGGQSLNYGKGGQAYRTACAEDRTGHAMLHTLYGQSLKHDTNFFIEYFALDLIMVDGACAGVICLSMEDGTIHRMFARNTVLATGGYGRAYFSCTSAHTSTGDGNAMVARAGLPNQDMEFVQFHPSGIYGAGVLITEGARGEGGYLLNGNGERFMERYAPTAKDLASRDVVSRSMNMEIKAGRGCGPEKDHIHLQLSHLPKEIIRERLPGIAETASIFSGIDITKEPIPVLPTVHYCMGGIPTNYKGQVISVAEDGKEKTVQGLYAAGEAACVSVHGANRLGANSLLDIVVFGRAAALHIAENNDKGAPHIQAPEDAGNQSLEDLERIRTASGDIPSAKLRLDMQKAMQTDIAVFRTHDSLSSGYSSVQQVERDFLERLSVTDRSLIWNSDLVETLEMRNLLTCASQTARSALDRTESRGSHAREDFPDRDDARWMHHTLSWQKEGEDVRLGYRDVVMNTLDETECASVPPMTRSY</sequence>
<protein>
    <recommendedName>
        <fullName evidence="15">Succinate dehydrogenase [ubiquinone] flavoprotein subunit, mitochondrial</fullName>
        <ecNumber evidence="15">1.3.5.1</ecNumber>
    </recommendedName>
</protein>
<comment type="cofactor">
    <cofactor evidence="13">
        <name>FAD</name>
        <dbReference type="ChEBI" id="CHEBI:57692"/>
    </cofactor>
    <text evidence="13">Flavinylated by SdhE, about 5% flavinylation occurs in the absence of SdhE.</text>
</comment>
<feature type="binding site" evidence="12">
    <location>
        <position position="310"/>
    </location>
    <ligand>
        <name>substrate</name>
    </ligand>
</feature>
<feature type="domain" description="FAD-dependent oxidoreductase 2 FAD-binding" evidence="16">
    <location>
        <begin position="60"/>
        <end position="472"/>
    </location>
</feature>
<dbReference type="Gene3D" id="4.10.80.40">
    <property type="entry name" value="succinate dehydrogenase protein domain"/>
    <property type="match status" value="1"/>
</dbReference>
<keyword evidence="18" id="KW-0830">Ubiquinone</keyword>
<evidence type="ECO:0000256" key="14">
    <source>
        <dbReference type="PIRSR" id="PIRSR611281-4"/>
    </source>
</evidence>
<comment type="similarity">
    <text evidence="2 15">Belongs to the FAD-dependent oxidoreductase 2 family. FRD/SDH subfamily.</text>
</comment>
<dbReference type="InterPro" id="IPR003952">
    <property type="entry name" value="FRD_SDH_FAD_BS"/>
</dbReference>
<dbReference type="Pfam" id="PF02910">
    <property type="entry name" value="Succ_DH_flav_C"/>
    <property type="match status" value="1"/>
</dbReference>
<feature type="binding site" evidence="12">
    <location>
        <position position="466"/>
    </location>
    <ligand>
        <name>substrate</name>
    </ligand>
</feature>
<keyword evidence="9 15" id="KW-0472">Membrane</keyword>
<feature type="binding site" evidence="13">
    <location>
        <position position="289"/>
    </location>
    <ligand>
        <name>FAD</name>
        <dbReference type="ChEBI" id="CHEBI:57692"/>
    </ligand>
</feature>
<feature type="domain" description="Fumarate reductase/succinate dehydrogenase flavoprotein-like C-terminal" evidence="17">
    <location>
        <begin position="527"/>
        <end position="662"/>
    </location>
</feature>
<dbReference type="InterPro" id="IPR037099">
    <property type="entry name" value="Fum_R/Succ_DH_flav-like_C_sf"/>
</dbReference>
<comment type="pathway">
    <text evidence="15">Carbohydrate metabolism; tricarboxylic acid cycle; fumarate from succinate (eukaryal route): step 1/1.</text>
</comment>
<evidence type="ECO:0000256" key="11">
    <source>
        <dbReference type="PIRSR" id="PIRSR000171-1"/>
    </source>
</evidence>
<evidence type="ECO:0000256" key="15">
    <source>
        <dbReference type="RuleBase" id="RU362051"/>
    </source>
</evidence>
<dbReference type="GO" id="GO:0005743">
    <property type="term" value="C:mitochondrial inner membrane"/>
    <property type="evidence" value="ECO:0007669"/>
    <property type="project" value="UniProtKB-SubCell"/>
</dbReference>
<dbReference type="InterPro" id="IPR003953">
    <property type="entry name" value="FAD-dep_OxRdtase_2_FAD-bd"/>
</dbReference>
<accession>A0A370TCR2</accession>
<dbReference type="Gene3D" id="1.20.58.100">
    <property type="entry name" value="Fumarate reductase/succinate dehydrogenase flavoprotein-like, C-terminal domain"/>
    <property type="match status" value="1"/>
</dbReference>
<dbReference type="Gene3D" id="3.90.700.10">
    <property type="entry name" value="Succinate dehydrogenase/fumarate reductase flavoprotein, catalytic domain"/>
    <property type="match status" value="1"/>
</dbReference>
<dbReference type="STRING" id="2656787.A0A370TCR2"/>
<evidence type="ECO:0000256" key="5">
    <source>
        <dbReference type="ARBA" id="ARBA00022630"/>
    </source>
</evidence>
<proteinExistence type="inferred from homology"/>
<comment type="function">
    <text evidence="15">Flavoprotein (FP) subunit of succinate dehydrogenase (SDH) that is involved in complex II of the mitochondrial electron transport chain and is responsible for transferring electrons from succinate to ubiquinone (coenzyme Q).</text>
</comment>
<keyword evidence="3 15" id="KW-0813">Transport</keyword>
<dbReference type="FunFam" id="3.90.700.10:FF:000001">
    <property type="entry name" value="Mitochondrial succinate dehydrogenase flavoprotein subunit"/>
    <property type="match status" value="1"/>
</dbReference>
<evidence type="ECO:0000256" key="7">
    <source>
        <dbReference type="ARBA" id="ARBA00022982"/>
    </source>
</evidence>
<evidence type="ECO:0000256" key="2">
    <source>
        <dbReference type="ARBA" id="ARBA00008040"/>
    </source>
</evidence>
<dbReference type="PROSITE" id="PS00504">
    <property type="entry name" value="FRD_SDH_FAD_BINDING"/>
    <property type="match status" value="1"/>
</dbReference>
<name>A0A370TCR2_9HELO</name>
<comment type="subcellular location">
    <subcellularLocation>
        <location evidence="1">Membrane</location>
        <topology evidence="1">Peripheral membrane protein</topology>
    </subcellularLocation>
    <subcellularLocation>
        <location evidence="15">Mitochondrion inner membrane</location>
        <topology evidence="15">Peripheral membrane protein</topology>
        <orientation evidence="15">Matrix side</orientation>
    </subcellularLocation>
</comment>
<dbReference type="GO" id="GO:0006099">
    <property type="term" value="P:tricarboxylic acid cycle"/>
    <property type="evidence" value="ECO:0007669"/>
    <property type="project" value="UniProtKB-UniPathway"/>
</dbReference>
<dbReference type="SUPFAM" id="SSF56425">
    <property type="entry name" value="Succinate dehydrogenase/fumarate reductase flavoprotein, catalytic domain"/>
    <property type="match status" value="1"/>
</dbReference>
<dbReference type="EC" id="1.3.5.1" evidence="15"/>
<feature type="binding site" evidence="13">
    <location>
        <position position="455"/>
    </location>
    <ligand>
        <name>FAD</name>
        <dbReference type="ChEBI" id="CHEBI:57692"/>
    </ligand>
</feature>
<dbReference type="FunFam" id="1.20.58.100:FF:000001">
    <property type="entry name" value="Succinate dehydrogenase flavoprotein subunit (SdhA)"/>
    <property type="match status" value="1"/>
</dbReference>
<keyword evidence="5 13" id="KW-0285">Flavoprotein</keyword>
<feature type="binding site" evidence="13">
    <location>
        <begin position="471"/>
        <end position="472"/>
    </location>
    <ligand>
        <name>FAD</name>
        <dbReference type="ChEBI" id="CHEBI:57692"/>
    </ligand>
</feature>
<keyword evidence="19" id="KW-1185">Reference proteome</keyword>
<dbReference type="Pfam" id="PF00890">
    <property type="entry name" value="FAD_binding_2"/>
    <property type="match status" value="1"/>
</dbReference>
<reference evidence="18 19" key="1">
    <citation type="journal article" date="2018" name="IMA Fungus">
        <title>IMA Genome-F 9: Draft genome sequence of Annulohypoxylon stygium, Aspergillus mulundensis, Berkeleyomyces basicola (syn. Thielaviopsis basicola), Ceratocystis smalleyi, two Cercospora beticola strains, Coleophoma cylindrospora, Fusarium fracticaudum, Phialophora cf. hyalina, and Morchella septimelata.</title>
        <authorList>
            <person name="Wingfield B.D."/>
            <person name="Bills G.F."/>
            <person name="Dong Y."/>
            <person name="Huang W."/>
            <person name="Nel W.J."/>
            <person name="Swalarsk-Parry B.S."/>
            <person name="Vaghefi N."/>
            <person name="Wilken P.M."/>
            <person name="An Z."/>
            <person name="de Beer Z.W."/>
            <person name="De Vos L."/>
            <person name="Chen L."/>
            <person name="Duong T.A."/>
            <person name="Gao Y."/>
            <person name="Hammerbacher A."/>
            <person name="Kikkert J.R."/>
            <person name="Li Y."/>
            <person name="Li H."/>
            <person name="Li K."/>
            <person name="Li Q."/>
            <person name="Liu X."/>
            <person name="Ma X."/>
            <person name="Naidoo K."/>
            <person name="Pethybridge S.J."/>
            <person name="Sun J."/>
            <person name="Steenkamp E.T."/>
            <person name="van der Nest M.A."/>
            <person name="van Wyk S."/>
            <person name="Wingfield M.J."/>
            <person name="Xiong C."/>
            <person name="Yue Q."/>
            <person name="Zhang X."/>
        </authorList>
    </citation>
    <scope>NUCLEOTIDE SEQUENCE [LARGE SCALE GENOMIC DNA]</scope>
    <source>
        <strain evidence="18 19">BP 5553</strain>
    </source>
</reference>
<dbReference type="NCBIfam" id="TIGR01816">
    <property type="entry name" value="sdhA_forward"/>
    <property type="match status" value="1"/>
</dbReference>
<dbReference type="GO" id="GO:0008177">
    <property type="term" value="F:succinate dehydrogenase (quinone) activity"/>
    <property type="evidence" value="ECO:0007669"/>
    <property type="project" value="UniProtKB-EC"/>
</dbReference>
<dbReference type="InterPro" id="IPR011281">
    <property type="entry name" value="Succ_DH_flav_su_fwd"/>
</dbReference>
<evidence type="ECO:0000256" key="3">
    <source>
        <dbReference type="ARBA" id="ARBA00022448"/>
    </source>
</evidence>
<evidence type="ECO:0000259" key="17">
    <source>
        <dbReference type="Pfam" id="PF02910"/>
    </source>
</evidence>
<evidence type="ECO:0000313" key="18">
    <source>
        <dbReference type="EMBL" id="RDL32049.1"/>
    </source>
</evidence>
<dbReference type="UniPathway" id="UPA00223">
    <property type="reaction ID" value="UER01006"/>
</dbReference>
<evidence type="ECO:0000313" key="19">
    <source>
        <dbReference type="Proteomes" id="UP000254866"/>
    </source>
</evidence>
<evidence type="ECO:0000256" key="8">
    <source>
        <dbReference type="ARBA" id="ARBA00023002"/>
    </source>
</evidence>
<keyword evidence="8 15" id="KW-0560">Oxidoreductase</keyword>
<keyword evidence="7 15" id="KW-0249">Electron transport</keyword>
<dbReference type="Gene3D" id="3.50.50.60">
    <property type="entry name" value="FAD/NAD(P)-binding domain"/>
    <property type="match status" value="1"/>
</dbReference>
<feature type="binding site" evidence="13">
    <location>
        <begin position="88"/>
        <end position="103"/>
    </location>
    <ligand>
        <name>FAD</name>
        <dbReference type="ChEBI" id="CHEBI:57692"/>
    </ligand>
</feature>
<dbReference type="GeneID" id="43602300"/>
<organism evidence="18 19">
    <name type="scientific">Venustampulla echinocandica</name>
    <dbReference type="NCBI Taxonomy" id="2656787"/>
    <lineage>
        <taxon>Eukaryota</taxon>
        <taxon>Fungi</taxon>
        <taxon>Dikarya</taxon>
        <taxon>Ascomycota</taxon>
        <taxon>Pezizomycotina</taxon>
        <taxon>Leotiomycetes</taxon>
        <taxon>Helotiales</taxon>
        <taxon>Pleuroascaceae</taxon>
        <taxon>Venustampulla</taxon>
    </lineage>
</organism>
<dbReference type="GO" id="GO:0009055">
    <property type="term" value="F:electron transfer activity"/>
    <property type="evidence" value="ECO:0007669"/>
    <property type="project" value="TreeGrafter"/>
</dbReference>
<evidence type="ECO:0000256" key="13">
    <source>
        <dbReference type="PIRSR" id="PIRSR611281-3"/>
    </source>
</evidence>
<evidence type="ECO:0000256" key="4">
    <source>
        <dbReference type="ARBA" id="ARBA00022532"/>
    </source>
</evidence>
<evidence type="ECO:0000256" key="6">
    <source>
        <dbReference type="ARBA" id="ARBA00022827"/>
    </source>
</evidence>
<feature type="binding site" evidence="12">
    <location>
        <position position="322"/>
    </location>
    <ligand>
        <name>substrate</name>
    </ligand>
</feature>
<evidence type="ECO:0000256" key="12">
    <source>
        <dbReference type="PIRSR" id="PIRSR611281-2"/>
    </source>
</evidence>
<dbReference type="GO" id="GO:0050660">
    <property type="term" value="F:flavin adenine dinucleotide binding"/>
    <property type="evidence" value="ECO:0007669"/>
    <property type="project" value="InterPro"/>
</dbReference>
<evidence type="ECO:0000256" key="9">
    <source>
        <dbReference type="ARBA" id="ARBA00023136"/>
    </source>
</evidence>
<evidence type="ECO:0000259" key="16">
    <source>
        <dbReference type="Pfam" id="PF00890"/>
    </source>
</evidence>
<dbReference type="PANTHER" id="PTHR11632">
    <property type="entry name" value="SUCCINATE DEHYDROGENASE 2 FLAVOPROTEIN SUBUNIT"/>
    <property type="match status" value="1"/>
</dbReference>
<dbReference type="OrthoDB" id="71672at2759"/>
<dbReference type="SUPFAM" id="SSF46977">
    <property type="entry name" value="Succinate dehydrogenase/fumarate reductase flavoprotein C-terminal domain"/>
    <property type="match status" value="1"/>
</dbReference>
<dbReference type="GO" id="GO:0006121">
    <property type="term" value="P:mitochondrial electron transport, succinate to ubiquinone"/>
    <property type="evidence" value="ECO:0007669"/>
    <property type="project" value="TreeGrafter"/>
</dbReference>
<keyword evidence="4 15" id="KW-0816">Tricarboxylic acid cycle</keyword>
<gene>
    <name evidence="18" type="ORF">BP5553_09451</name>
</gene>
<dbReference type="InterPro" id="IPR027477">
    <property type="entry name" value="Succ_DH/fumarate_Rdtase_cat_sf"/>
</dbReference>
<dbReference type="EMBL" id="NPIC01000011">
    <property type="protein sequence ID" value="RDL32049.1"/>
    <property type="molecule type" value="Genomic_DNA"/>
</dbReference>
<dbReference type="SUPFAM" id="SSF51905">
    <property type="entry name" value="FAD/NAD(P)-binding domain"/>
    <property type="match status" value="1"/>
</dbReference>
<comment type="catalytic activity">
    <reaction evidence="10 15">
        <text>a quinone + succinate = fumarate + a quinol</text>
        <dbReference type="Rhea" id="RHEA:40523"/>
        <dbReference type="ChEBI" id="CHEBI:24646"/>
        <dbReference type="ChEBI" id="CHEBI:29806"/>
        <dbReference type="ChEBI" id="CHEBI:30031"/>
        <dbReference type="ChEBI" id="CHEBI:132124"/>
        <dbReference type="EC" id="1.3.5.1"/>
    </reaction>
</comment>
<dbReference type="FunFam" id="4.10.80.40:FF:000002">
    <property type="entry name" value="Succinate dehydrogenase [ubiquinone] flavoprotein subunit, mitochondrial"/>
    <property type="match status" value="1"/>
</dbReference>
<evidence type="ECO:0000256" key="10">
    <source>
        <dbReference type="ARBA" id="ARBA00049220"/>
    </source>
</evidence>
<feature type="binding site" evidence="13">
    <location>
        <begin position="65"/>
        <end position="70"/>
    </location>
    <ligand>
        <name>FAD</name>
        <dbReference type="ChEBI" id="CHEBI:57692"/>
    </ligand>
</feature>
<dbReference type="RefSeq" id="XP_031865981.1">
    <property type="nucleotide sequence ID" value="XM_032018074.1"/>
</dbReference>
<feature type="active site" description="Proton acceptor" evidence="11">
    <location>
        <position position="354"/>
    </location>
</feature>